<evidence type="ECO:0000256" key="2">
    <source>
        <dbReference type="ARBA" id="ARBA00022801"/>
    </source>
</evidence>
<dbReference type="InterPro" id="IPR007502">
    <property type="entry name" value="Helicase-assoc_dom"/>
</dbReference>
<evidence type="ECO:0000256" key="4">
    <source>
        <dbReference type="ARBA" id="ARBA00022840"/>
    </source>
</evidence>
<dbReference type="OrthoDB" id="6501736at2759"/>
<dbReference type="Pfam" id="PF26026">
    <property type="entry name" value="RNA_hel_CTD"/>
    <property type="match status" value="1"/>
</dbReference>
<evidence type="ECO:0000313" key="7">
    <source>
        <dbReference type="EMBL" id="CAD7654177.1"/>
    </source>
</evidence>
<dbReference type="Gene3D" id="1.20.120.1080">
    <property type="match status" value="1"/>
</dbReference>
<dbReference type="CDD" id="cd18791">
    <property type="entry name" value="SF2_C_RHA"/>
    <property type="match status" value="1"/>
</dbReference>
<dbReference type="InterPro" id="IPR011709">
    <property type="entry name" value="DEAD-box_helicase_OB_fold"/>
</dbReference>
<gene>
    <name evidence="7" type="ORF">ONB1V03_LOCUS10827</name>
</gene>
<keyword evidence="4" id="KW-0067">ATP-binding</keyword>
<dbReference type="SMART" id="SM00847">
    <property type="entry name" value="HA2"/>
    <property type="match status" value="1"/>
</dbReference>
<dbReference type="SMART" id="SM00490">
    <property type="entry name" value="HELICc"/>
    <property type="match status" value="1"/>
</dbReference>
<keyword evidence="1" id="KW-0547">Nucleotide-binding</keyword>
<dbReference type="Pfam" id="PF00271">
    <property type="entry name" value="Helicase_C"/>
    <property type="match status" value="1"/>
</dbReference>
<dbReference type="PANTHER" id="PTHR18934">
    <property type="entry name" value="ATP-DEPENDENT RNA HELICASE"/>
    <property type="match status" value="1"/>
</dbReference>
<sequence length="674" mass="76849">MSELLETYSKCIGNVMITEDIANVFNSPELSEEDKQLLNLYYHSLVDSNRVDVDMNLICHLIHFIITNDHNLFPMQANGSILVFLAGYDEIMKLRERIMSDTKRFDANKYALFTLYSQMPHNDLKRVFRRIPPEIRKIILSTNISETNISIDDVVFVIDSGKVRQKVFDARTGFSYHVLKWISKTNAIQRRSRANRLKPGVCFHLYDKNRFNRFDEYPVADINRMSIYELCLQTKLLAPNDVSIADFLMKALKSPSIETIRKSVQLLKTIDALEANEQLTQLGLHLLDLPIEPNLGKMLLYSVVLKCLDPVLTIVCSLSYLVVPQSQASRRRTAFAMRKKLSAKTLSDHMILLRGFQNWQKAKHDACERQFCDQNFISSAAMEMIVNARAQLLGQLRASGFVRARGAGDIRDLNTNSDDWAVVKAALCAGGYPYIVRVDRERQKLVTSDEVGVRFHPNSVLNTCSLKESIDKSRAQLLDTLPTDWLLFNAMTKTGKTCFVECCTVVSPITIALFAGNIQTPIDSYLSNLWKPRFDNIESDSESEGSTDKEKFVFKVDNWLAFKLDPRVANYTLQLRQKWNSLFFRRMCSPSKPMTPSDEIIIKTIVEVLTTEEQNLGLQQPVGIGQRPRPMSTDFCPPVSNVPLYSPLNKGSLQTGRQSRVSPHSQQQLFRGHY</sequence>
<dbReference type="Gene3D" id="3.40.50.300">
    <property type="entry name" value="P-loop containing nucleotide triphosphate hydrolases"/>
    <property type="match status" value="1"/>
</dbReference>
<dbReference type="GO" id="GO:0005524">
    <property type="term" value="F:ATP binding"/>
    <property type="evidence" value="ECO:0007669"/>
    <property type="project" value="UniProtKB-KW"/>
</dbReference>
<reference evidence="7" key="1">
    <citation type="submission" date="2020-11" db="EMBL/GenBank/DDBJ databases">
        <authorList>
            <person name="Tran Van P."/>
        </authorList>
    </citation>
    <scope>NUCLEOTIDE SEQUENCE</scope>
</reference>
<dbReference type="PANTHER" id="PTHR18934:SF213">
    <property type="entry name" value="3'-5' RNA HELICASE YTHDC2"/>
    <property type="match status" value="1"/>
</dbReference>
<dbReference type="InterPro" id="IPR048333">
    <property type="entry name" value="HA2_WH"/>
</dbReference>
<evidence type="ECO:0000259" key="6">
    <source>
        <dbReference type="PROSITE" id="PS51194"/>
    </source>
</evidence>
<feature type="region of interest" description="Disordered" evidence="5">
    <location>
        <begin position="647"/>
        <end position="674"/>
    </location>
</feature>
<feature type="domain" description="Helicase C-terminal" evidence="6">
    <location>
        <begin position="67"/>
        <end position="238"/>
    </location>
</feature>
<dbReference type="Pfam" id="PF21010">
    <property type="entry name" value="HA2_C"/>
    <property type="match status" value="1"/>
</dbReference>
<dbReference type="EMBL" id="OC922452">
    <property type="protein sequence ID" value="CAD7654177.1"/>
    <property type="molecule type" value="Genomic_DNA"/>
</dbReference>
<dbReference type="GO" id="GO:0003723">
    <property type="term" value="F:RNA binding"/>
    <property type="evidence" value="ECO:0007669"/>
    <property type="project" value="TreeGrafter"/>
</dbReference>
<accession>A0A7R9M6E6</accession>
<name>A0A7R9M6E6_9ACAR</name>
<evidence type="ECO:0000256" key="3">
    <source>
        <dbReference type="ARBA" id="ARBA00022806"/>
    </source>
</evidence>
<proteinExistence type="predicted"/>
<dbReference type="InterPro" id="IPR001650">
    <property type="entry name" value="Helicase_C-like"/>
</dbReference>
<dbReference type="PROSITE" id="PS51194">
    <property type="entry name" value="HELICASE_CTER"/>
    <property type="match status" value="1"/>
</dbReference>
<dbReference type="Pfam" id="PF04408">
    <property type="entry name" value="WHD_HA2"/>
    <property type="match status" value="1"/>
</dbReference>
<dbReference type="EMBL" id="CAJPVJ010007627">
    <property type="protein sequence ID" value="CAG2171364.1"/>
    <property type="molecule type" value="Genomic_DNA"/>
</dbReference>
<evidence type="ECO:0000256" key="1">
    <source>
        <dbReference type="ARBA" id="ARBA00022741"/>
    </source>
</evidence>
<keyword evidence="2" id="KW-0378">Hydrolase</keyword>
<protein>
    <recommendedName>
        <fullName evidence="6">Helicase C-terminal domain-containing protein</fullName>
    </recommendedName>
</protein>
<dbReference type="InterPro" id="IPR059023">
    <property type="entry name" value="RNA_hel_CTD"/>
</dbReference>
<evidence type="ECO:0000313" key="8">
    <source>
        <dbReference type="Proteomes" id="UP000728032"/>
    </source>
</evidence>
<dbReference type="AlphaFoldDB" id="A0A7R9M6E6"/>
<dbReference type="GO" id="GO:0004386">
    <property type="term" value="F:helicase activity"/>
    <property type="evidence" value="ECO:0007669"/>
    <property type="project" value="TreeGrafter"/>
</dbReference>
<dbReference type="SUPFAM" id="SSF52540">
    <property type="entry name" value="P-loop containing nucleoside triphosphate hydrolases"/>
    <property type="match status" value="1"/>
</dbReference>
<keyword evidence="8" id="KW-1185">Reference proteome</keyword>
<organism evidence="7">
    <name type="scientific">Oppiella nova</name>
    <dbReference type="NCBI Taxonomy" id="334625"/>
    <lineage>
        <taxon>Eukaryota</taxon>
        <taxon>Metazoa</taxon>
        <taxon>Ecdysozoa</taxon>
        <taxon>Arthropoda</taxon>
        <taxon>Chelicerata</taxon>
        <taxon>Arachnida</taxon>
        <taxon>Acari</taxon>
        <taxon>Acariformes</taxon>
        <taxon>Sarcoptiformes</taxon>
        <taxon>Oribatida</taxon>
        <taxon>Brachypylina</taxon>
        <taxon>Oppioidea</taxon>
        <taxon>Oppiidae</taxon>
        <taxon>Oppiella</taxon>
    </lineage>
</organism>
<dbReference type="InterPro" id="IPR027417">
    <property type="entry name" value="P-loop_NTPase"/>
</dbReference>
<dbReference type="Pfam" id="PF07717">
    <property type="entry name" value="OB_NTP_bind"/>
    <property type="match status" value="1"/>
</dbReference>
<dbReference type="Proteomes" id="UP000728032">
    <property type="component" value="Unassembled WGS sequence"/>
</dbReference>
<keyword evidence="3" id="KW-0347">Helicase</keyword>
<evidence type="ECO:0000256" key="5">
    <source>
        <dbReference type="SAM" id="MobiDB-lite"/>
    </source>
</evidence>
<feature type="compositionally biased region" description="Polar residues" evidence="5">
    <location>
        <begin position="649"/>
        <end position="674"/>
    </location>
</feature>